<dbReference type="SMART" id="SM00292">
    <property type="entry name" value="BRCT"/>
    <property type="match status" value="1"/>
</dbReference>
<dbReference type="InterPro" id="IPR010613">
    <property type="entry name" value="PES"/>
</dbReference>
<dbReference type="HAMAP" id="MF_03028">
    <property type="entry name" value="Pescadillo"/>
    <property type="match status" value="1"/>
</dbReference>
<evidence type="ECO:0000313" key="7">
    <source>
        <dbReference type="EMBL" id="CAH1154299.1"/>
    </source>
</evidence>
<keyword evidence="2 4" id="KW-0698">rRNA processing</keyword>
<dbReference type="GO" id="GO:0003723">
    <property type="term" value="F:RNA binding"/>
    <property type="evidence" value="ECO:0007669"/>
    <property type="project" value="TreeGrafter"/>
</dbReference>
<dbReference type="AlphaFoldDB" id="A0A9P0DHT3"/>
<protein>
    <recommendedName>
        <fullName evidence="4">Pescadillo homolog</fullName>
    </recommendedName>
</protein>
<dbReference type="GO" id="GO:0005654">
    <property type="term" value="C:nucleoplasm"/>
    <property type="evidence" value="ECO:0007669"/>
    <property type="project" value="UniProtKB-SubCell"/>
</dbReference>
<gene>
    <name evidence="7" type="ORF">PHAECO_LOCUS4928</name>
</gene>
<comment type="function">
    <text evidence="4">Required for maturation of ribosomal RNAs and formation of the large ribosomal subunit.</text>
</comment>
<evidence type="ECO:0000259" key="6">
    <source>
        <dbReference type="PROSITE" id="PS50172"/>
    </source>
</evidence>
<organism evidence="7 8">
    <name type="scientific">Phaedon cochleariae</name>
    <name type="common">Mustard beetle</name>
    <dbReference type="NCBI Taxonomy" id="80249"/>
    <lineage>
        <taxon>Eukaryota</taxon>
        <taxon>Metazoa</taxon>
        <taxon>Ecdysozoa</taxon>
        <taxon>Arthropoda</taxon>
        <taxon>Hexapoda</taxon>
        <taxon>Insecta</taxon>
        <taxon>Pterygota</taxon>
        <taxon>Neoptera</taxon>
        <taxon>Endopterygota</taxon>
        <taxon>Coleoptera</taxon>
        <taxon>Polyphaga</taxon>
        <taxon>Cucujiformia</taxon>
        <taxon>Chrysomeloidea</taxon>
        <taxon>Chrysomelidae</taxon>
        <taxon>Chrysomelinae</taxon>
        <taxon>Chrysomelini</taxon>
        <taxon>Phaedon</taxon>
    </lineage>
</organism>
<reference evidence="7" key="2">
    <citation type="submission" date="2022-10" db="EMBL/GenBank/DDBJ databases">
        <authorList>
            <consortium name="ENA_rothamsted_submissions"/>
            <consortium name="culmorum"/>
            <person name="King R."/>
        </authorList>
    </citation>
    <scope>NUCLEOTIDE SEQUENCE</scope>
</reference>
<reference evidence="7" key="1">
    <citation type="submission" date="2022-01" db="EMBL/GenBank/DDBJ databases">
        <authorList>
            <person name="King R."/>
        </authorList>
    </citation>
    <scope>NUCLEOTIDE SEQUENCE</scope>
</reference>
<dbReference type="Gene3D" id="3.40.50.10190">
    <property type="entry name" value="BRCT domain"/>
    <property type="match status" value="1"/>
</dbReference>
<dbReference type="GO" id="GO:0000466">
    <property type="term" value="P:maturation of 5.8S rRNA from tricistronic rRNA transcript (SSU-rRNA, 5.8S rRNA, LSU-rRNA)"/>
    <property type="evidence" value="ECO:0007669"/>
    <property type="project" value="UniProtKB-UniRule"/>
</dbReference>
<evidence type="ECO:0000313" key="8">
    <source>
        <dbReference type="Proteomes" id="UP001153737"/>
    </source>
</evidence>
<comment type="similarity">
    <text evidence="4">Belongs to the pescadillo family.</text>
</comment>
<dbReference type="Proteomes" id="UP001153737">
    <property type="component" value="Chromosome 15"/>
</dbReference>
<dbReference type="CDD" id="cd17709">
    <property type="entry name" value="BRCT_pescadillo_like"/>
    <property type="match status" value="1"/>
</dbReference>
<dbReference type="GO" id="GO:0000463">
    <property type="term" value="P:maturation of LSU-rRNA from tricistronic rRNA transcript (SSU-rRNA, 5.8S rRNA, LSU-rRNA)"/>
    <property type="evidence" value="ECO:0007669"/>
    <property type="project" value="UniProtKB-UniRule"/>
</dbReference>
<keyword evidence="3 4" id="KW-0539">Nucleus</keyword>
<feature type="region of interest" description="Disordered" evidence="5">
    <location>
        <begin position="453"/>
        <end position="533"/>
    </location>
</feature>
<dbReference type="SUPFAM" id="SSF52113">
    <property type="entry name" value="BRCT domain"/>
    <property type="match status" value="1"/>
</dbReference>
<dbReference type="PANTHER" id="PTHR12221">
    <property type="entry name" value="PESCADILLO - RELATED"/>
    <property type="match status" value="1"/>
</dbReference>
<feature type="compositionally biased region" description="Acidic residues" evidence="5">
    <location>
        <begin position="470"/>
        <end position="480"/>
    </location>
</feature>
<evidence type="ECO:0000256" key="5">
    <source>
        <dbReference type="SAM" id="MobiDB-lite"/>
    </source>
</evidence>
<dbReference type="FunFam" id="3.40.50.10190:FF:000002">
    <property type="entry name" value="Pescadillo homolog"/>
    <property type="match status" value="1"/>
</dbReference>
<accession>A0A9P0DHT3</accession>
<dbReference type="GO" id="GO:0070545">
    <property type="term" value="C:PeBoW complex"/>
    <property type="evidence" value="ECO:0007669"/>
    <property type="project" value="TreeGrafter"/>
</dbReference>
<proteinExistence type="inferred from homology"/>
<keyword evidence="1 4" id="KW-0690">Ribosome biogenesis</keyword>
<dbReference type="InterPro" id="IPR001357">
    <property type="entry name" value="BRCT_dom"/>
</dbReference>
<dbReference type="GO" id="GO:0030687">
    <property type="term" value="C:preribosome, large subunit precursor"/>
    <property type="evidence" value="ECO:0007669"/>
    <property type="project" value="UniProtKB-UniRule"/>
</dbReference>
<evidence type="ECO:0000256" key="2">
    <source>
        <dbReference type="ARBA" id="ARBA00022552"/>
    </source>
</evidence>
<feature type="compositionally biased region" description="Basic residues" evidence="5">
    <location>
        <begin position="519"/>
        <end position="528"/>
    </location>
</feature>
<evidence type="ECO:0000256" key="3">
    <source>
        <dbReference type="ARBA" id="ARBA00023242"/>
    </source>
</evidence>
<dbReference type="Pfam" id="PF16589">
    <property type="entry name" value="BRCT_2"/>
    <property type="match status" value="1"/>
</dbReference>
<evidence type="ECO:0000256" key="1">
    <source>
        <dbReference type="ARBA" id="ARBA00022517"/>
    </source>
</evidence>
<keyword evidence="8" id="KW-1185">Reference proteome</keyword>
<dbReference type="EMBL" id="OU896721">
    <property type="protein sequence ID" value="CAH1154299.1"/>
    <property type="molecule type" value="Genomic_DNA"/>
</dbReference>
<dbReference type="GO" id="GO:0043021">
    <property type="term" value="F:ribonucleoprotein complex binding"/>
    <property type="evidence" value="ECO:0007669"/>
    <property type="project" value="UniProtKB-UniRule"/>
</dbReference>
<comment type="subcellular location">
    <subcellularLocation>
        <location evidence="4">Nucleus</location>
        <location evidence="4">Nucleolus</location>
    </subcellularLocation>
    <subcellularLocation>
        <location evidence="4">Nucleus</location>
        <location evidence="4">Nucleoplasm</location>
    </subcellularLocation>
</comment>
<feature type="region of interest" description="Disordered" evidence="5">
    <location>
        <begin position="549"/>
        <end position="568"/>
    </location>
</feature>
<dbReference type="PANTHER" id="PTHR12221:SF6">
    <property type="entry name" value="PESCADILLO HOMOLOG"/>
    <property type="match status" value="1"/>
</dbReference>
<dbReference type="PROSITE" id="PS50172">
    <property type="entry name" value="BRCT"/>
    <property type="match status" value="1"/>
</dbReference>
<dbReference type="InterPro" id="IPR036420">
    <property type="entry name" value="BRCT_dom_sf"/>
</dbReference>
<feature type="domain" description="BRCT" evidence="6">
    <location>
        <begin position="320"/>
        <end position="413"/>
    </location>
</feature>
<feature type="compositionally biased region" description="Basic and acidic residues" evidence="5">
    <location>
        <begin position="497"/>
        <end position="518"/>
    </location>
</feature>
<dbReference type="OrthoDB" id="10264910at2759"/>
<evidence type="ECO:0000256" key="4">
    <source>
        <dbReference type="HAMAP-Rule" id="MF_03028"/>
    </source>
</evidence>
<sequence length="568" mass="66548">MVSKRKKKYSTGEAAQFMTRKAALKKLQLSLNDFRRLCILKGIYPREPRNRKRAQKGNTGIKTLYHVKDIQFLLHEPIIWKLRDYKIFNKKVGRARAVRDFEKLHKYLNNHPTLKLDHIVKERYPTFIDALRDLDDCLTLCFLFSTFPSMAHVPRDQSALCRRLSLEFLHAVIDAKALRKVFISIKGYYFQAEIKGQTITWIVPHHFSFTPQSKADVDFKIMSTFVEFYTVMLGFINFRIYHSLNLIYPPRFSSVTPGESEKLLVDEDVFVAERVAALNVSLSKSSNEAPEEDLDMDAFDAGDDAEKIEEAKKEAEQIKKLKTIFKGLKFFLNREVPREPLVFIIRCFGGEVSWDKTLFVGSTFDENDESITHQIVDRPSMDKQFISRYYVQPQWVFDSVNARDLLPVNKYFMGEVLPPHLSPFIDKDRDQQYIPPEARALYDENELEQQHKMDEGENSGGDDNAKEEESGKEDEEEMEADTATKKKSKLSVSTGEVYKEVPWEKNRQERQEFRLREKMVKKKHRKLYKSMMEGKKGRAKEIWLLRKKRRLHDEEAAKEKKQKKVGKN</sequence>
<name>A0A9P0DHT3_PHACE</name>
<dbReference type="Pfam" id="PF06732">
    <property type="entry name" value="Pescadillo_N"/>
    <property type="match status" value="1"/>
</dbReference>